<evidence type="ECO:0000313" key="2">
    <source>
        <dbReference type="WBParaSite" id="SPAL_0000258950.1"/>
    </source>
</evidence>
<protein>
    <submittedName>
        <fullName evidence="2">Ovule protein</fullName>
    </submittedName>
</protein>
<accession>A0A0N5B973</accession>
<evidence type="ECO:0000313" key="1">
    <source>
        <dbReference type="Proteomes" id="UP000046392"/>
    </source>
</evidence>
<dbReference type="AlphaFoldDB" id="A0A0N5B973"/>
<dbReference type="Proteomes" id="UP000046392">
    <property type="component" value="Unplaced"/>
</dbReference>
<organism evidence="1 2">
    <name type="scientific">Strongyloides papillosus</name>
    <name type="common">Intestinal threadworm</name>
    <dbReference type="NCBI Taxonomy" id="174720"/>
    <lineage>
        <taxon>Eukaryota</taxon>
        <taxon>Metazoa</taxon>
        <taxon>Ecdysozoa</taxon>
        <taxon>Nematoda</taxon>
        <taxon>Chromadorea</taxon>
        <taxon>Rhabditida</taxon>
        <taxon>Tylenchina</taxon>
        <taxon>Panagrolaimomorpha</taxon>
        <taxon>Strongyloidoidea</taxon>
        <taxon>Strongyloididae</taxon>
        <taxon>Strongyloides</taxon>
    </lineage>
</organism>
<name>A0A0N5B973_STREA</name>
<sequence length="49" mass="5739">ICEDSLRLLLLYKSKNIIYLLYSKSHSLSNHILIYTNTFLTVIIDLILI</sequence>
<keyword evidence="1" id="KW-1185">Reference proteome</keyword>
<reference evidence="2" key="1">
    <citation type="submission" date="2017-02" db="UniProtKB">
        <authorList>
            <consortium name="WormBaseParasite"/>
        </authorList>
    </citation>
    <scope>IDENTIFICATION</scope>
</reference>
<proteinExistence type="predicted"/>
<dbReference type="WBParaSite" id="SPAL_0000258950.1">
    <property type="protein sequence ID" value="SPAL_0000258950.1"/>
    <property type="gene ID" value="SPAL_0000258950"/>
</dbReference>